<feature type="region of interest" description="Disordered" evidence="1">
    <location>
        <begin position="171"/>
        <end position="252"/>
    </location>
</feature>
<dbReference type="AlphaFoldDB" id="A0A1B4V7W7"/>
<evidence type="ECO:0000313" key="3">
    <source>
        <dbReference type="Proteomes" id="UP000218899"/>
    </source>
</evidence>
<evidence type="ECO:0000256" key="1">
    <source>
        <dbReference type="SAM" id="MobiDB-lite"/>
    </source>
</evidence>
<proteinExistence type="predicted"/>
<dbReference type="OrthoDB" id="6383290at2"/>
<feature type="compositionally biased region" description="Low complexity" evidence="1">
    <location>
        <begin position="204"/>
        <end position="243"/>
    </location>
</feature>
<reference evidence="2 3" key="1">
    <citation type="submission" date="2015-08" db="EMBL/GenBank/DDBJ databases">
        <title>Complete genome sequence of Sulfurifustis variabilis.</title>
        <authorList>
            <person name="Miura A."/>
            <person name="Kojima H."/>
            <person name="Fukui M."/>
        </authorList>
    </citation>
    <scope>NUCLEOTIDE SEQUENCE [LARGE SCALE GENOMIC DNA]</scope>
    <source>
        <strain evidence="3">skN76</strain>
    </source>
</reference>
<name>A0A1B4V7W7_9GAMM</name>
<gene>
    <name evidence="2" type="ORF">SVA_3072</name>
</gene>
<dbReference type="Proteomes" id="UP000218899">
    <property type="component" value="Chromosome"/>
</dbReference>
<dbReference type="RefSeq" id="WP_096462006.1">
    <property type="nucleotide sequence ID" value="NZ_AP014936.1"/>
</dbReference>
<organism evidence="2 3">
    <name type="scientific">Sulfurifustis variabilis</name>
    <dbReference type="NCBI Taxonomy" id="1675686"/>
    <lineage>
        <taxon>Bacteria</taxon>
        <taxon>Pseudomonadati</taxon>
        <taxon>Pseudomonadota</taxon>
        <taxon>Gammaproteobacteria</taxon>
        <taxon>Acidiferrobacterales</taxon>
        <taxon>Acidiferrobacteraceae</taxon>
        <taxon>Sulfurifustis</taxon>
    </lineage>
</organism>
<keyword evidence="3" id="KW-1185">Reference proteome</keyword>
<feature type="compositionally biased region" description="Basic and acidic residues" evidence="1">
    <location>
        <begin position="187"/>
        <end position="197"/>
    </location>
</feature>
<sequence>MAKNKPKPQYSDAFFVDNLVLRHERTQHVYDRCGDKVIDALFGIAVILPNFSRTAEIDEVSAIVKKTIESIFAEFQGEIARVDKLVTDNGITLSPRYSNPKNLAVRITSPRAGSFVGLFRKLDELLMGIDKLWFAEVWDESQKRKAVREASNRVLAAATEIFKLHKRAHLARQRKESAAQGNAPKTETAKADTKDIEAIAPAQDAVTASDASPVDSAAPTPAAATSTPAAEAPETAATDTPQPARRKKTVAV</sequence>
<protein>
    <submittedName>
        <fullName evidence="2">Uncharacterized protein</fullName>
    </submittedName>
</protein>
<dbReference type="EMBL" id="AP014936">
    <property type="protein sequence ID" value="BAU49620.1"/>
    <property type="molecule type" value="Genomic_DNA"/>
</dbReference>
<accession>A0A1B4V7W7</accession>
<evidence type="ECO:0000313" key="2">
    <source>
        <dbReference type="EMBL" id="BAU49620.1"/>
    </source>
</evidence>
<dbReference type="KEGG" id="sva:SVA_3072"/>